<protein>
    <submittedName>
        <fullName evidence="4">Response regulator</fullName>
    </submittedName>
</protein>
<reference evidence="4 5" key="2">
    <citation type="journal article" date="2011" name="ISME J.">
        <title>RNA-seq reveals cooperative metabolic interactions between two termite-gut spirochete species in co-culture.</title>
        <authorList>
            <person name="Rosenthal A.Z."/>
            <person name="Matson E.G."/>
            <person name="Eldar A."/>
            <person name="Leadbetter J.R."/>
        </authorList>
    </citation>
    <scope>NUCLEOTIDE SEQUENCE [LARGE SCALE GENOMIC DNA]</scope>
    <source>
        <strain evidence="5">ATCC BAA-888 / DSM 13862 / ZAS-9</strain>
    </source>
</reference>
<dbReference type="CDD" id="cd00156">
    <property type="entry name" value="REC"/>
    <property type="match status" value="1"/>
</dbReference>
<dbReference type="PANTHER" id="PTHR44591:SF3">
    <property type="entry name" value="RESPONSE REGULATORY DOMAIN-CONTAINING PROTEIN"/>
    <property type="match status" value="1"/>
</dbReference>
<dbReference type="STRING" id="545695.TREAZ_3145"/>
<keyword evidence="5" id="KW-1185">Reference proteome</keyword>
<evidence type="ECO:0000256" key="2">
    <source>
        <dbReference type="PROSITE-ProRule" id="PRU00169"/>
    </source>
</evidence>
<evidence type="ECO:0000313" key="4">
    <source>
        <dbReference type="EMBL" id="AEF81370.1"/>
    </source>
</evidence>
<dbReference type="InParanoid" id="F5Y9X4"/>
<evidence type="ECO:0000259" key="3">
    <source>
        <dbReference type="PROSITE" id="PS50110"/>
    </source>
</evidence>
<evidence type="ECO:0000313" key="5">
    <source>
        <dbReference type="Proteomes" id="UP000009222"/>
    </source>
</evidence>
<dbReference type="InterPro" id="IPR011006">
    <property type="entry name" value="CheY-like_superfamily"/>
</dbReference>
<sequence length="421" mass="47739">MKQILIIDESPLFREYLRLKLADNGIEVSVGINAMDGISKMRNMAPDLIIMDYHLSKQGYMEVLKQKKANPNTVKTPVIILAQRIDQRRLIELVPFGVKKVFTKPVKIDALFITLSELLGVPFNIDESPGIVEVHVNDDIIFIELAQGLNRDKLDLLRFKIIELIELYEIRVPKVIVMLSDIKLSFADAPNMQKLLETVLQASRAKLHYIRVLTKDEFARQFIEGQKEYSGIEVVSNLQYAMDGLLQDIEQGMEYAEKKAELIGEKVLSAGNSTAEESMALKFDAEAKSFTMEDIKESVQNLRIAVIDDDFIIQELIKNTFQKTGATVTTFSDGGEFIAAVDTEEFDLAFLDLMMPKVDGFEVLKALQSRDIRYPVIVLSAVTQRETVIKAYQMGIKSYLVKPLKPEDIFKKSMEILKANF</sequence>
<dbReference type="GO" id="GO:0000160">
    <property type="term" value="P:phosphorelay signal transduction system"/>
    <property type="evidence" value="ECO:0007669"/>
    <property type="project" value="InterPro"/>
</dbReference>
<gene>
    <name evidence="4" type="ordered locus">TREAZ_3145</name>
</gene>
<dbReference type="InterPro" id="IPR050595">
    <property type="entry name" value="Bact_response_regulator"/>
</dbReference>
<dbReference type="PANTHER" id="PTHR44591">
    <property type="entry name" value="STRESS RESPONSE REGULATOR PROTEIN 1"/>
    <property type="match status" value="1"/>
</dbReference>
<organism evidence="4 5">
    <name type="scientific">Leadbettera azotonutricia (strain ATCC BAA-888 / DSM 13862 / ZAS-9)</name>
    <name type="common">Treponema azotonutricium</name>
    <dbReference type="NCBI Taxonomy" id="545695"/>
    <lineage>
        <taxon>Bacteria</taxon>
        <taxon>Pseudomonadati</taxon>
        <taxon>Spirochaetota</taxon>
        <taxon>Spirochaetia</taxon>
        <taxon>Spirochaetales</taxon>
        <taxon>Breznakiellaceae</taxon>
        <taxon>Leadbettera</taxon>
    </lineage>
</organism>
<keyword evidence="1 2" id="KW-0597">Phosphoprotein</keyword>
<feature type="domain" description="Response regulatory" evidence="3">
    <location>
        <begin position="3"/>
        <end position="119"/>
    </location>
</feature>
<dbReference type="RefSeq" id="WP_015712414.1">
    <property type="nucleotide sequence ID" value="NC_015577.1"/>
</dbReference>
<dbReference type="Pfam" id="PF00072">
    <property type="entry name" value="Response_reg"/>
    <property type="match status" value="2"/>
</dbReference>
<feature type="domain" description="Response regulatory" evidence="3">
    <location>
        <begin position="303"/>
        <end position="417"/>
    </location>
</feature>
<dbReference type="AlphaFoldDB" id="F5Y9X4"/>
<dbReference type="eggNOG" id="COG0745">
    <property type="taxonomic scope" value="Bacteria"/>
</dbReference>
<reference evidence="5" key="1">
    <citation type="submission" date="2009-12" db="EMBL/GenBank/DDBJ databases">
        <title>Complete sequence of Treponema azotonutricium strain ZAS-9.</title>
        <authorList>
            <person name="Tetu S.G."/>
            <person name="Matson E."/>
            <person name="Ren Q."/>
            <person name="Seshadri R."/>
            <person name="Elbourne L."/>
            <person name="Hassan K.A."/>
            <person name="Durkin A."/>
            <person name="Radune D."/>
            <person name="Mohamoud Y."/>
            <person name="Shay R."/>
            <person name="Jin S."/>
            <person name="Zhang X."/>
            <person name="Lucey K."/>
            <person name="Ballor N.R."/>
            <person name="Ottesen E."/>
            <person name="Rosenthal R."/>
            <person name="Allen A."/>
            <person name="Leadbetter J.R."/>
            <person name="Paulsen I.T."/>
        </authorList>
    </citation>
    <scope>NUCLEOTIDE SEQUENCE [LARGE SCALE GENOMIC DNA]</scope>
    <source>
        <strain evidence="5">ATCC BAA-888 / DSM 13862 / ZAS-9</strain>
    </source>
</reference>
<feature type="modified residue" description="4-aspartylphosphate" evidence="2">
    <location>
        <position position="52"/>
    </location>
</feature>
<dbReference type="HOGENOM" id="CLU_681423_0_0_12"/>
<evidence type="ECO:0000256" key="1">
    <source>
        <dbReference type="ARBA" id="ARBA00022553"/>
    </source>
</evidence>
<dbReference type="Proteomes" id="UP000009222">
    <property type="component" value="Chromosome"/>
</dbReference>
<dbReference type="SUPFAM" id="SSF52172">
    <property type="entry name" value="CheY-like"/>
    <property type="match status" value="2"/>
</dbReference>
<dbReference type="PROSITE" id="PS50110">
    <property type="entry name" value="RESPONSE_REGULATORY"/>
    <property type="match status" value="2"/>
</dbReference>
<name>F5Y9X4_LEAAZ</name>
<accession>F5Y9X4</accession>
<dbReference type="InterPro" id="IPR001789">
    <property type="entry name" value="Sig_transdc_resp-reg_receiver"/>
</dbReference>
<feature type="modified residue" description="4-aspartylphosphate" evidence="2">
    <location>
        <position position="352"/>
    </location>
</feature>
<dbReference type="SMART" id="SM00448">
    <property type="entry name" value="REC"/>
    <property type="match status" value="2"/>
</dbReference>
<dbReference type="EMBL" id="CP001841">
    <property type="protein sequence ID" value="AEF81370.1"/>
    <property type="molecule type" value="Genomic_DNA"/>
</dbReference>
<dbReference type="KEGG" id="taz:TREAZ_3145"/>
<proteinExistence type="predicted"/>
<dbReference type="OrthoDB" id="330124at2"/>
<dbReference type="Gene3D" id="3.40.50.2300">
    <property type="match status" value="2"/>
</dbReference>